<evidence type="ECO:0000313" key="2">
    <source>
        <dbReference type="EMBL" id="SVD58019.1"/>
    </source>
</evidence>
<gene>
    <name evidence="2" type="ORF">METZ01_LOCUS410873</name>
</gene>
<name>A0A382WH80_9ZZZZ</name>
<dbReference type="PROSITE" id="PS50114">
    <property type="entry name" value="GATA_ZN_FINGER_2"/>
    <property type="match status" value="1"/>
</dbReference>
<organism evidence="2">
    <name type="scientific">marine metagenome</name>
    <dbReference type="NCBI Taxonomy" id="408172"/>
    <lineage>
        <taxon>unclassified sequences</taxon>
        <taxon>metagenomes</taxon>
        <taxon>ecological metagenomes</taxon>
    </lineage>
</organism>
<feature type="domain" description="GATA-type" evidence="1">
    <location>
        <begin position="7"/>
        <end position="48"/>
    </location>
</feature>
<reference evidence="2" key="1">
    <citation type="submission" date="2018-05" db="EMBL/GenBank/DDBJ databases">
        <authorList>
            <person name="Lanie J.A."/>
            <person name="Ng W.-L."/>
            <person name="Kazmierczak K.M."/>
            <person name="Andrzejewski T.M."/>
            <person name="Davidsen T.M."/>
            <person name="Wayne K.J."/>
            <person name="Tettelin H."/>
            <person name="Glass J.I."/>
            <person name="Rusch D."/>
            <person name="Podicherti R."/>
            <person name="Tsui H.-C.T."/>
            <person name="Winkler M.E."/>
        </authorList>
    </citation>
    <scope>NUCLEOTIDE SEQUENCE</scope>
</reference>
<protein>
    <recommendedName>
        <fullName evidence="1">GATA-type domain-containing protein</fullName>
    </recommendedName>
</protein>
<dbReference type="InterPro" id="IPR000679">
    <property type="entry name" value="Znf_GATA"/>
</dbReference>
<proteinExistence type="predicted"/>
<dbReference type="GO" id="GO:0006355">
    <property type="term" value="P:regulation of DNA-templated transcription"/>
    <property type="evidence" value="ECO:0007669"/>
    <property type="project" value="InterPro"/>
</dbReference>
<dbReference type="GO" id="GO:0043565">
    <property type="term" value="F:sequence-specific DNA binding"/>
    <property type="evidence" value="ECO:0007669"/>
    <property type="project" value="InterPro"/>
</dbReference>
<sequence>MVTLANSTQTRNLLDCETQPGKLVRKLENGSLICTACGHLCKLKSGQR</sequence>
<dbReference type="AlphaFoldDB" id="A0A382WH80"/>
<dbReference type="EMBL" id="UINC01159751">
    <property type="protein sequence ID" value="SVD58019.1"/>
    <property type="molecule type" value="Genomic_DNA"/>
</dbReference>
<evidence type="ECO:0000259" key="1">
    <source>
        <dbReference type="PROSITE" id="PS50114"/>
    </source>
</evidence>
<accession>A0A382WH80</accession>
<feature type="non-terminal residue" evidence="2">
    <location>
        <position position="48"/>
    </location>
</feature>